<proteinExistence type="inferred from homology"/>
<dbReference type="InterPro" id="IPR044561">
    <property type="entry name" value="ACT_ThrD-II-like"/>
</dbReference>
<dbReference type="CDD" id="cd01562">
    <property type="entry name" value="Thr-dehyd"/>
    <property type="match status" value="1"/>
</dbReference>
<dbReference type="PROSITE" id="PS51671">
    <property type="entry name" value="ACT"/>
    <property type="match status" value="1"/>
</dbReference>
<dbReference type="EC" id="4.3.1.19" evidence="4"/>
<name>A0A7C8FHU9_9MICO</name>
<comment type="catalytic activity">
    <reaction evidence="1">
        <text>L-threonine = 2-oxobutanoate + NH4(+)</text>
        <dbReference type="Rhea" id="RHEA:22108"/>
        <dbReference type="ChEBI" id="CHEBI:16763"/>
        <dbReference type="ChEBI" id="CHEBI:28938"/>
        <dbReference type="ChEBI" id="CHEBI:57926"/>
        <dbReference type="EC" id="4.3.1.19"/>
    </reaction>
</comment>
<evidence type="ECO:0000256" key="6">
    <source>
        <dbReference type="ARBA" id="ARBA00023239"/>
    </source>
</evidence>
<dbReference type="InterPro" id="IPR036052">
    <property type="entry name" value="TrpB-like_PALP_sf"/>
</dbReference>
<protein>
    <recommendedName>
        <fullName evidence="4">threonine ammonia-lyase</fullName>
        <ecNumber evidence="4">4.3.1.19</ecNumber>
    </recommendedName>
    <alternativeName>
        <fullName evidence="8">Threonine deaminase</fullName>
    </alternativeName>
</protein>
<dbReference type="GO" id="GO:0004794">
    <property type="term" value="F:threonine deaminase activity"/>
    <property type="evidence" value="ECO:0007669"/>
    <property type="project" value="UniProtKB-EC"/>
</dbReference>
<dbReference type="Pfam" id="PF00291">
    <property type="entry name" value="PALP"/>
    <property type="match status" value="1"/>
</dbReference>
<dbReference type="InterPro" id="IPR045865">
    <property type="entry name" value="ACT-like_dom_sf"/>
</dbReference>
<evidence type="ECO:0000256" key="1">
    <source>
        <dbReference type="ARBA" id="ARBA00001274"/>
    </source>
</evidence>
<evidence type="ECO:0000256" key="4">
    <source>
        <dbReference type="ARBA" id="ARBA00012096"/>
    </source>
</evidence>
<dbReference type="GO" id="GO:0006567">
    <property type="term" value="P:L-threonine catabolic process"/>
    <property type="evidence" value="ECO:0007669"/>
    <property type="project" value="InterPro"/>
</dbReference>
<gene>
    <name evidence="11" type="ORF">F8O02_08190</name>
</gene>
<dbReference type="InterPro" id="IPR002912">
    <property type="entry name" value="ACT_dom"/>
</dbReference>
<dbReference type="Gene3D" id="3.30.70.260">
    <property type="match status" value="1"/>
</dbReference>
<dbReference type="RefSeq" id="WP_158036757.1">
    <property type="nucleotide sequence ID" value="NZ_BAAAZV010000020.1"/>
</dbReference>
<evidence type="ECO:0000313" key="12">
    <source>
        <dbReference type="Proteomes" id="UP000481339"/>
    </source>
</evidence>
<evidence type="ECO:0000256" key="9">
    <source>
        <dbReference type="SAM" id="MobiDB-lite"/>
    </source>
</evidence>
<feature type="region of interest" description="Disordered" evidence="9">
    <location>
        <begin position="1"/>
        <end position="26"/>
    </location>
</feature>
<evidence type="ECO:0000256" key="7">
    <source>
        <dbReference type="ARBA" id="ARBA00025527"/>
    </source>
</evidence>
<dbReference type="GO" id="GO:0003941">
    <property type="term" value="F:L-serine ammonia-lyase activity"/>
    <property type="evidence" value="ECO:0007669"/>
    <property type="project" value="TreeGrafter"/>
</dbReference>
<keyword evidence="5" id="KW-0663">Pyridoxal phosphate</keyword>
<comment type="function">
    <text evidence="7">Catalyzes the anaerobic formation of alpha-ketobutyrate and ammonia from threonine in a two-step reaction. The first step involved a dehydration of threonine and a production of enamine intermediates (aminocrotonate), which tautomerizes to its imine form (iminobutyrate). Both intermediates are unstable and short-lived. The second step is the nonenzymatic hydrolysis of the enamine/imine intermediates to form 2-ketobutyrate and free ammonia. In the low water environment of the cell, the second step is accelerated by RidA.</text>
</comment>
<comment type="caution">
    <text evidence="11">The sequence shown here is derived from an EMBL/GenBank/DDBJ whole genome shotgun (WGS) entry which is preliminary data.</text>
</comment>
<dbReference type="OrthoDB" id="9811476at2"/>
<dbReference type="Proteomes" id="UP000481339">
    <property type="component" value="Unassembled WGS sequence"/>
</dbReference>
<dbReference type="FunFam" id="3.40.50.1100:FF:000007">
    <property type="entry name" value="L-threonine dehydratase catabolic TdcB"/>
    <property type="match status" value="1"/>
</dbReference>
<dbReference type="GO" id="GO:0009097">
    <property type="term" value="P:isoleucine biosynthetic process"/>
    <property type="evidence" value="ECO:0007669"/>
    <property type="project" value="TreeGrafter"/>
</dbReference>
<dbReference type="FunFam" id="3.40.50.1100:FF:000005">
    <property type="entry name" value="Threonine dehydratase catabolic"/>
    <property type="match status" value="1"/>
</dbReference>
<evidence type="ECO:0000256" key="5">
    <source>
        <dbReference type="ARBA" id="ARBA00022898"/>
    </source>
</evidence>
<keyword evidence="6 11" id="KW-0456">Lyase</keyword>
<reference evidence="11 12" key="1">
    <citation type="submission" date="2019-09" db="EMBL/GenBank/DDBJ databases">
        <title>Phylogeny of genus Pseudoclavibacter and closely related genus.</title>
        <authorList>
            <person name="Li Y."/>
        </authorList>
    </citation>
    <scope>NUCLEOTIDE SEQUENCE [LARGE SCALE GENOMIC DNA]</scope>
    <source>
        <strain evidence="11 12">JCM 16921</strain>
    </source>
</reference>
<dbReference type="CDD" id="cd04886">
    <property type="entry name" value="ACT_ThrD-II-like"/>
    <property type="match status" value="1"/>
</dbReference>
<dbReference type="InterPro" id="IPR050147">
    <property type="entry name" value="Ser/Thr_Dehydratase"/>
</dbReference>
<evidence type="ECO:0000259" key="10">
    <source>
        <dbReference type="PROSITE" id="PS51671"/>
    </source>
</evidence>
<dbReference type="NCBIfam" id="TIGR01127">
    <property type="entry name" value="ilvA_1Cterm"/>
    <property type="match status" value="1"/>
</dbReference>
<keyword evidence="12" id="KW-1185">Reference proteome</keyword>
<dbReference type="PANTHER" id="PTHR48078">
    <property type="entry name" value="THREONINE DEHYDRATASE, MITOCHONDRIAL-RELATED"/>
    <property type="match status" value="1"/>
</dbReference>
<evidence type="ECO:0000313" key="11">
    <source>
        <dbReference type="EMBL" id="KAB1631340.1"/>
    </source>
</evidence>
<sequence length="436" mass="45986">MTTTSAGDAGTQTDATETPRAWTTTGRLPEAAPQLQDIERARANISAIAKVTPIERSKALGEELGHDVFLKCENLQRTGAYKVRGAYTKLLSLTDEERAHGVVAASAGNHAQGVALAARELGIKATIFMPLGVALPKLQATRRYGAEVVLEGEIFDQTLEAAQRFTRETGATFIAPYDDPRIIAGAGTIGLEIIDQQPDVETVVVPIGGGGLISGVATAVKQKAELLGRRIRVVGVQAEHASSYLPSLAEGHPTTVTVRPTIADGIAVGRPGDLNFGIVREMVDEIVTVRDDEIARAIVLLLERAKLVVEPAGAAAAAAILAGRVHSAGTAVAIVSGGNIDPLLLQQIIEYGLVELSRYATISVMLPDRPGQLEIISRSVAASSANVVGVLHTRHGRGLGIGAVELQISVETKGEEHLHEVLQGLRDIGYDPRVVR</sequence>
<evidence type="ECO:0000256" key="8">
    <source>
        <dbReference type="ARBA" id="ARBA00031427"/>
    </source>
</evidence>
<comment type="similarity">
    <text evidence="3">Belongs to the serine/threonine dehydratase family.</text>
</comment>
<dbReference type="AlphaFoldDB" id="A0A7C8FHU9"/>
<accession>A0A7C8FHU9</accession>
<organism evidence="11 12">
    <name type="scientific">Pseudoclavibacter caeni</name>
    <dbReference type="NCBI Taxonomy" id="908846"/>
    <lineage>
        <taxon>Bacteria</taxon>
        <taxon>Bacillati</taxon>
        <taxon>Actinomycetota</taxon>
        <taxon>Actinomycetes</taxon>
        <taxon>Micrococcales</taxon>
        <taxon>Microbacteriaceae</taxon>
        <taxon>Pseudoclavibacter</taxon>
    </lineage>
</organism>
<evidence type="ECO:0000256" key="2">
    <source>
        <dbReference type="ARBA" id="ARBA00001933"/>
    </source>
</evidence>
<dbReference type="Gene3D" id="3.40.50.1100">
    <property type="match status" value="2"/>
</dbReference>
<comment type="cofactor">
    <cofactor evidence="2">
        <name>pyridoxal 5'-phosphate</name>
        <dbReference type="ChEBI" id="CHEBI:597326"/>
    </cofactor>
</comment>
<dbReference type="EMBL" id="WBKA01000007">
    <property type="protein sequence ID" value="KAB1631340.1"/>
    <property type="molecule type" value="Genomic_DNA"/>
</dbReference>
<dbReference type="InterPro" id="IPR005789">
    <property type="entry name" value="Thr_deHydtase_catblc"/>
</dbReference>
<dbReference type="SUPFAM" id="SSF55021">
    <property type="entry name" value="ACT-like"/>
    <property type="match status" value="1"/>
</dbReference>
<dbReference type="GO" id="GO:0006565">
    <property type="term" value="P:L-serine catabolic process"/>
    <property type="evidence" value="ECO:0007669"/>
    <property type="project" value="TreeGrafter"/>
</dbReference>
<dbReference type="InterPro" id="IPR001926">
    <property type="entry name" value="TrpB-like_PALP"/>
</dbReference>
<feature type="domain" description="ACT" evidence="10">
    <location>
        <begin position="361"/>
        <end position="436"/>
    </location>
</feature>
<dbReference type="PANTHER" id="PTHR48078:SF6">
    <property type="entry name" value="L-THREONINE DEHYDRATASE CATABOLIC TDCB"/>
    <property type="match status" value="1"/>
</dbReference>
<dbReference type="SUPFAM" id="SSF53686">
    <property type="entry name" value="Tryptophan synthase beta subunit-like PLP-dependent enzymes"/>
    <property type="match status" value="1"/>
</dbReference>
<evidence type="ECO:0000256" key="3">
    <source>
        <dbReference type="ARBA" id="ARBA00010869"/>
    </source>
</evidence>